<protein>
    <submittedName>
        <fullName evidence="1">Uncharacterized protein</fullName>
    </submittedName>
</protein>
<gene>
    <name evidence="1" type="ORF">MRB53_011326</name>
</gene>
<sequence length="178" mass="19796">MGNSLTLRCCIACVLPCGVLDVVRVLHVNGRIDEYGLRITAGEVMKANPKHVLAQPMGDELVKKPSLVHPDTELQKGKIYFLIPTYTLQKQSKAKSKSLQISSSEKCQMDESETAPETCALRPLAPQRSEPACPRERGSNWLGRRRMDSKRSGSAWKPVLERISEVDDTLQGHLRVST</sequence>
<organism evidence="1 2">
    <name type="scientific">Persea americana</name>
    <name type="common">Avocado</name>
    <dbReference type="NCBI Taxonomy" id="3435"/>
    <lineage>
        <taxon>Eukaryota</taxon>
        <taxon>Viridiplantae</taxon>
        <taxon>Streptophyta</taxon>
        <taxon>Embryophyta</taxon>
        <taxon>Tracheophyta</taxon>
        <taxon>Spermatophyta</taxon>
        <taxon>Magnoliopsida</taxon>
        <taxon>Magnoliidae</taxon>
        <taxon>Laurales</taxon>
        <taxon>Lauraceae</taxon>
        <taxon>Persea</taxon>
    </lineage>
</organism>
<comment type="caution">
    <text evidence="1">The sequence shown here is derived from an EMBL/GenBank/DDBJ whole genome shotgun (WGS) entry which is preliminary data.</text>
</comment>
<proteinExistence type="predicted"/>
<reference evidence="1 2" key="1">
    <citation type="journal article" date="2022" name="Hortic Res">
        <title>A haplotype resolved chromosomal level avocado genome allows analysis of novel avocado genes.</title>
        <authorList>
            <person name="Nath O."/>
            <person name="Fletcher S.J."/>
            <person name="Hayward A."/>
            <person name="Shaw L.M."/>
            <person name="Masouleh A.K."/>
            <person name="Furtado A."/>
            <person name="Henry R.J."/>
            <person name="Mitter N."/>
        </authorList>
    </citation>
    <scope>NUCLEOTIDE SEQUENCE [LARGE SCALE GENOMIC DNA]</scope>
    <source>
        <strain evidence="2">cv. Hass</strain>
    </source>
</reference>
<keyword evidence="2" id="KW-1185">Reference proteome</keyword>
<dbReference type="Proteomes" id="UP001234297">
    <property type="component" value="Chromosome 3"/>
</dbReference>
<dbReference type="EMBL" id="CM056811">
    <property type="protein sequence ID" value="KAJ8637059.1"/>
    <property type="molecule type" value="Genomic_DNA"/>
</dbReference>
<accession>A0ACC2LUF9</accession>
<evidence type="ECO:0000313" key="1">
    <source>
        <dbReference type="EMBL" id="KAJ8637059.1"/>
    </source>
</evidence>
<evidence type="ECO:0000313" key="2">
    <source>
        <dbReference type="Proteomes" id="UP001234297"/>
    </source>
</evidence>
<name>A0ACC2LUF9_PERAE</name>